<organism evidence="1 2">
    <name type="scientific">Babesia bovis</name>
    <dbReference type="NCBI Taxonomy" id="5865"/>
    <lineage>
        <taxon>Eukaryota</taxon>
        <taxon>Sar</taxon>
        <taxon>Alveolata</taxon>
        <taxon>Apicomplexa</taxon>
        <taxon>Aconoidasida</taxon>
        <taxon>Piroplasmida</taxon>
        <taxon>Babesiidae</taxon>
        <taxon>Babesia</taxon>
    </lineage>
</organism>
<reference evidence="2" key="2">
    <citation type="journal article" date="2020" name="Data Brief">
        <title>Transcriptome dataset of Babesia bovis life stages within vertebrate and invertebrate hosts.</title>
        <authorList>
            <person name="Ueti M.W."/>
            <person name="Johnson W.C."/>
            <person name="Kappmeyer L.S."/>
            <person name="Herndon D.R."/>
            <person name="Mousel M.R."/>
            <person name="Reif K.E."/>
            <person name="Taus N.S."/>
            <person name="Ifeonu O.O."/>
            <person name="Silva J.C."/>
            <person name="Suarez C.E."/>
            <person name="Brayton K.A."/>
        </authorList>
    </citation>
    <scope>NUCLEOTIDE SEQUENCE [LARGE SCALE GENOMIC DNA]</scope>
</reference>
<accession>A7AU85</accession>
<dbReference type="Proteomes" id="UP000002173">
    <property type="component" value="Unassembled WGS sequence"/>
</dbReference>
<gene>
    <name evidence="1" type="ORF">BBOV_II005450</name>
</gene>
<evidence type="ECO:0000313" key="2">
    <source>
        <dbReference type="Proteomes" id="UP000002173"/>
    </source>
</evidence>
<proteinExistence type="predicted"/>
<name>A7AU85_BABBO</name>
<dbReference type="AlphaFoldDB" id="A7AU85"/>
<reference evidence="1 2" key="1">
    <citation type="journal article" date="2007" name="PLoS Pathog.">
        <title>Genome sequence of Babesia bovis and comparative analysis of apicomplexan hemoprotozoa.</title>
        <authorList>
            <person name="Brayton K.A."/>
            <person name="Lau A.O.T."/>
            <person name="Herndon D.R."/>
            <person name="Hannick L."/>
            <person name="Kappmeyer L.S."/>
            <person name="Berens S.J."/>
            <person name="Bidwell S.L."/>
            <person name="Brown W.C."/>
            <person name="Crabtree J."/>
            <person name="Fadrosh D."/>
            <person name="Feldblum T."/>
            <person name="Forberger H.A."/>
            <person name="Haas B.J."/>
            <person name="Howell J.M."/>
            <person name="Khouri H."/>
            <person name="Koo H."/>
            <person name="Mann D.J."/>
            <person name="Norimine J."/>
            <person name="Paulsen I.T."/>
            <person name="Radune D."/>
            <person name="Ren Q."/>
            <person name="Smith R.K. Jr."/>
            <person name="Suarez C.E."/>
            <person name="White O."/>
            <person name="Wortman J.R."/>
            <person name="Knowles D.P. Jr."/>
            <person name="McElwain T.F."/>
            <person name="Nene V.M."/>
        </authorList>
    </citation>
    <scope>NUCLEOTIDE SEQUENCE [LARGE SCALE GENOMIC DNA]</scope>
    <source>
        <strain evidence="1">T2Bo</strain>
    </source>
</reference>
<dbReference type="GeneID" id="5478297"/>
<keyword evidence="2" id="KW-1185">Reference proteome</keyword>
<dbReference type="EMBL" id="AAXT01000003">
    <property type="protein sequence ID" value="EDO06496.1"/>
    <property type="molecule type" value="Genomic_DNA"/>
</dbReference>
<dbReference type="VEuPathDB" id="PiroplasmaDB:BBOV_II005450"/>
<dbReference type="KEGG" id="bbo:BBOV_II005450"/>
<evidence type="ECO:0000313" key="1">
    <source>
        <dbReference type="EMBL" id="EDO06496.1"/>
    </source>
</evidence>
<protein>
    <submittedName>
        <fullName evidence="1">Uncharacterized protein</fullName>
    </submittedName>
</protein>
<reference evidence="2" key="3">
    <citation type="journal article" date="2021" name="Int. J. Parasitol.">
        <title>Comparative analysis of gene expression between Babesia bovis blood stages and kinetes allowed by improved genome annotation.</title>
        <authorList>
            <person name="Ueti M.W."/>
            <person name="Johnson W.C."/>
            <person name="Kappmeyer L.S."/>
            <person name="Herndon D.R."/>
            <person name="Mousel M.R."/>
            <person name="Reif K.E."/>
            <person name="Taus N.S."/>
            <person name="Ifeonu O.O."/>
            <person name="Silva J.C."/>
            <person name="Suarez C.E."/>
            <person name="Brayton K.A."/>
        </authorList>
    </citation>
    <scope>NUCLEOTIDE SEQUENCE [LARGE SCALE GENOMIC DNA]</scope>
</reference>
<sequence length="168" mass="18552">MDVFIPSVSDSPANIIRQTCVSSIKQHPDGPIAQLSYLSARVYRAVNAAMQVLQPIYEPDLTDSHGESVHRIPISAIKSEMEEFIRKNQVLETNQSFNDNGEIFSPKKDVCNVSGKGYSFDFVDADDERSTAAVSADGIEGTNDVPMMDMDQFMELLVSCANEVEMPL</sequence>
<dbReference type="OMA" id="CANEVEM"/>
<dbReference type="RefSeq" id="XP_001610064.1">
    <property type="nucleotide sequence ID" value="XM_001610014.1"/>
</dbReference>
<comment type="caution">
    <text evidence="1">The sequence shown here is derived from an EMBL/GenBank/DDBJ whole genome shotgun (WGS) entry which is preliminary data.</text>
</comment>
<dbReference type="InParanoid" id="A7AU85"/>